<dbReference type="GO" id="GO:0016740">
    <property type="term" value="F:transferase activity"/>
    <property type="evidence" value="ECO:0007669"/>
    <property type="project" value="UniProtKB-KW"/>
</dbReference>
<dbReference type="InterPro" id="IPR051283">
    <property type="entry name" value="Sec_Metabolite_Acyltrans"/>
</dbReference>
<reference evidence="3" key="1">
    <citation type="journal article" date="2020" name="Stud. Mycol.">
        <title>101 Dothideomycetes genomes: a test case for predicting lifestyles and emergence of pathogens.</title>
        <authorList>
            <person name="Haridas S."/>
            <person name="Albert R."/>
            <person name="Binder M."/>
            <person name="Bloem J."/>
            <person name="Labutti K."/>
            <person name="Salamov A."/>
            <person name="Andreopoulos B."/>
            <person name="Baker S."/>
            <person name="Barry K."/>
            <person name="Bills G."/>
            <person name="Bluhm B."/>
            <person name="Cannon C."/>
            <person name="Castanera R."/>
            <person name="Culley D."/>
            <person name="Daum C."/>
            <person name="Ezra D."/>
            <person name="Gonzalez J."/>
            <person name="Henrissat B."/>
            <person name="Kuo A."/>
            <person name="Liang C."/>
            <person name="Lipzen A."/>
            <person name="Lutzoni F."/>
            <person name="Magnuson J."/>
            <person name="Mondo S."/>
            <person name="Nolan M."/>
            <person name="Ohm R."/>
            <person name="Pangilinan J."/>
            <person name="Park H.-J."/>
            <person name="Ramirez L."/>
            <person name="Alfaro M."/>
            <person name="Sun H."/>
            <person name="Tritt A."/>
            <person name="Yoshinaga Y."/>
            <person name="Zwiers L.-H."/>
            <person name="Turgeon B."/>
            <person name="Goodwin S."/>
            <person name="Spatafora J."/>
            <person name="Crous P."/>
            <person name="Grigoriev I."/>
        </authorList>
    </citation>
    <scope>NUCLEOTIDE SEQUENCE</scope>
    <source>
        <strain evidence="3">CBS 262.69</strain>
    </source>
</reference>
<dbReference type="PANTHER" id="PTHR31896">
    <property type="entry name" value="FAMILY REGULATORY PROTEIN, PUTATIVE (AFU_ORTHOLOGUE AFUA_3G14730)-RELATED"/>
    <property type="match status" value="1"/>
</dbReference>
<dbReference type="InterPro" id="IPR023213">
    <property type="entry name" value="CAT-like_dom_sf"/>
</dbReference>
<sequence>MSPNNCHPPLTGHVVNEDASPRNSGIFKIRPLSQIPLTFRDLTSELIIDGLKNAQFPIHTLDESMIAPRRTLQGLPGDDPILPVFLVQLNFITGGIILTGTAFTDEELELRNTDRRKIISIGDGPISNEQKVQSAPPAQAADCGWADFTFPASALATLKDAASQAKSLPSATSPTFQTVMRARAHRIEPNAVCLVARPMNARALFGIPPAYMGTAQNMTYTRMSVQQLAGPISNVATSLLAALDLIDLKKQTAALAAVFTRSPDKSSISMTAAVDWTRDIILSSWAKFNYYICDFGFRLGLPIAVRRPHFTPVEGLMYILPQTPRGDLTVVLCLRDEDIKHLLVDPELIKFTQPPHLAEF</sequence>
<proteinExistence type="predicted"/>
<accession>A0A6G1HP51</accession>
<feature type="domain" description="Trichothecene 3-O-acetyltransferase-like N-terminal" evidence="2">
    <location>
        <begin position="8"/>
        <end position="100"/>
    </location>
</feature>
<name>A0A6G1HP51_9PEZI</name>
<evidence type="ECO:0000313" key="3">
    <source>
        <dbReference type="EMBL" id="KAF2397619.1"/>
    </source>
</evidence>
<gene>
    <name evidence="3" type="ORF">EJ06DRAFT_544342</name>
</gene>
<organism evidence="3 4">
    <name type="scientific">Trichodelitschia bisporula</name>
    <dbReference type="NCBI Taxonomy" id="703511"/>
    <lineage>
        <taxon>Eukaryota</taxon>
        <taxon>Fungi</taxon>
        <taxon>Dikarya</taxon>
        <taxon>Ascomycota</taxon>
        <taxon>Pezizomycotina</taxon>
        <taxon>Dothideomycetes</taxon>
        <taxon>Dothideomycetes incertae sedis</taxon>
        <taxon>Phaeotrichales</taxon>
        <taxon>Phaeotrichaceae</taxon>
        <taxon>Trichodelitschia</taxon>
    </lineage>
</organism>
<dbReference type="InterPro" id="IPR054710">
    <property type="entry name" value="Tri101-like_N"/>
</dbReference>
<keyword evidence="4" id="KW-1185">Reference proteome</keyword>
<dbReference type="PANTHER" id="PTHR31896:SF64">
    <property type="entry name" value="TRICHOTHECENE 3-O-ACETYLTRANSFERASE"/>
    <property type="match status" value="1"/>
</dbReference>
<dbReference type="AlphaFoldDB" id="A0A6G1HP51"/>
<evidence type="ECO:0000259" key="2">
    <source>
        <dbReference type="Pfam" id="PF22664"/>
    </source>
</evidence>
<protein>
    <recommendedName>
        <fullName evidence="2">Trichothecene 3-O-acetyltransferase-like N-terminal domain-containing protein</fullName>
    </recommendedName>
</protein>
<keyword evidence="1" id="KW-0808">Transferase</keyword>
<dbReference type="Pfam" id="PF22664">
    <property type="entry name" value="TRI-like_N"/>
    <property type="match status" value="1"/>
</dbReference>
<dbReference type="OrthoDB" id="1862401at2759"/>
<evidence type="ECO:0000256" key="1">
    <source>
        <dbReference type="ARBA" id="ARBA00022679"/>
    </source>
</evidence>
<dbReference type="Proteomes" id="UP000799640">
    <property type="component" value="Unassembled WGS sequence"/>
</dbReference>
<evidence type="ECO:0000313" key="4">
    <source>
        <dbReference type="Proteomes" id="UP000799640"/>
    </source>
</evidence>
<dbReference type="EMBL" id="ML996702">
    <property type="protein sequence ID" value="KAF2397619.1"/>
    <property type="molecule type" value="Genomic_DNA"/>
</dbReference>
<dbReference type="Gene3D" id="3.30.559.10">
    <property type="entry name" value="Chloramphenicol acetyltransferase-like domain"/>
    <property type="match status" value="3"/>
</dbReference>